<proteinExistence type="predicted"/>
<protein>
    <recommendedName>
        <fullName evidence="2">CCHC-type domain-containing protein</fullName>
    </recommendedName>
</protein>
<accession>A0ABD2WXQ6</accession>
<dbReference type="AlphaFoldDB" id="A0ABD2WXQ6"/>
<dbReference type="InterPro" id="IPR001878">
    <property type="entry name" value="Znf_CCHC"/>
</dbReference>
<dbReference type="GO" id="GO:0008270">
    <property type="term" value="F:zinc ion binding"/>
    <property type="evidence" value="ECO:0007669"/>
    <property type="project" value="UniProtKB-KW"/>
</dbReference>
<comment type="caution">
    <text evidence="3">The sequence shown here is derived from an EMBL/GenBank/DDBJ whole genome shotgun (WGS) entry which is preliminary data.</text>
</comment>
<keyword evidence="1" id="KW-0863">Zinc-finger</keyword>
<sequence>MLYSSRISNNRACIYVSSKELVEKITNKSPFLTINSIQVAVRPLVAKLQKVVISNVAPPIPHYIVQSALENLNIKCCSPIVTLKAAINKEGYSHVLSSRRQTYIDPKDSSKIPEFIKIDYDETTYYVYPSINTTIRCFACKSDGHIAKHCPADASNGMSLFQGPSINNSQTSQNNLQETTNRPLTIDNRHLLDTLQSHDSSPISAEENDVFRNAKDIPDQTPEIRDKGDLKITKIKKAKRNSNDDYKIKVTEKFQPAKNFLEDNADSYPINAEDLANFLSESYGKSNISEIALNYTQELHKLIQMIQDTHNNISDKNLRGRLNRIAKRLNNSNLTSTDEDSDEALTQA</sequence>
<reference evidence="3 4" key="1">
    <citation type="journal article" date="2024" name="bioRxiv">
        <title>A reference genome for Trichogramma kaykai: A tiny desert-dwelling parasitoid wasp with competing sex-ratio distorters.</title>
        <authorList>
            <person name="Culotta J."/>
            <person name="Lindsey A.R."/>
        </authorList>
    </citation>
    <scope>NUCLEOTIDE SEQUENCE [LARGE SCALE GENOMIC DNA]</scope>
    <source>
        <strain evidence="3 4">KSX58</strain>
    </source>
</reference>
<evidence type="ECO:0000259" key="2">
    <source>
        <dbReference type="PROSITE" id="PS50158"/>
    </source>
</evidence>
<keyword evidence="1" id="KW-0862">Zinc</keyword>
<keyword evidence="4" id="KW-1185">Reference proteome</keyword>
<feature type="domain" description="CCHC-type" evidence="2">
    <location>
        <begin position="136"/>
        <end position="151"/>
    </location>
</feature>
<dbReference type="InterPro" id="IPR036875">
    <property type="entry name" value="Znf_CCHC_sf"/>
</dbReference>
<dbReference type="EMBL" id="JBJJXI010000061">
    <property type="protein sequence ID" value="KAL3397793.1"/>
    <property type="molecule type" value="Genomic_DNA"/>
</dbReference>
<evidence type="ECO:0000313" key="3">
    <source>
        <dbReference type="EMBL" id="KAL3397793.1"/>
    </source>
</evidence>
<dbReference type="SUPFAM" id="SSF57756">
    <property type="entry name" value="Retrovirus zinc finger-like domains"/>
    <property type="match status" value="1"/>
</dbReference>
<evidence type="ECO:0000313" key="4">
    <source>
        <dbReference type="Proteomes" id="UP001627154"/>
    </source>
</evidence>
<dbReference type="PROSITE" id="PS50158">
    <property type="entry name" value="ZF_CCHC"/>
    <property type="match status" value="1"/>
</dbReference>
<dbReference type="Proteomes" id="UP001627154">
    <property type="component" value="Unassembled WGS sequence"/>
</dbReference>
<organism evidence="3 4">
    <name type="scientific">Trichogramma kaykai</name>
    <dbReference type="NCBI Taxonomy" id="54128"/>
    <lineage>
        <taxon>Eukaryota</taxon>
        <taxon>Metazoa</taxon>
        <taxon>Ecdysozoa</taxon>
        <taxon>Arthropoda</taxon>
        <taxon>Hexapoda</taxon>
        <taxon>Insecta</taxon>
        <taxon>Pterygota</taxon>
        <taxon>Neoptera</taxon>
        <taxon>Endopterygota</taxon>
        <taxon>Hymenoptera</taxon>
        <taxon>Apocrita</taxon>
        <taxon>Proctotrupomorpha</taxon>
        <taxon>Chalcidoidea</taxon>
        <taxon>Trichogrammatidae</taxon>
        <taxon>Trichogramma</taxon>
    </lineage>
</organism>
<gene>
    <name evidence="3" type="ORF">TKK_008538</name>
</gene>
<evidence type="ECO:0000256" key="1">
    <source>
        <dbReference type="PROSITE-ProRule" id="PRU00047"/>
    </source>
</evidence>
<keyword evidence="1" id="KW-0479">Metal-binding</keyword>
<name>A0ABD2WXQ6_9HYME</name>